<protein>
    <submittedName>
        <fullName evidence="2">Uncharacterized protein</fullName>
    </submittedName>
</protein>
<organism evidence="2">
    <name type="scientific">viral metagenome</name>
    <dbReference type="NCBI Taxonomy" id="1070528"/>
    <lineage>
        <taxon>unclassified sequences</taxon>
        <taxon>metagenomes</taxon>
        <taxon>organismal metagenomes</taxon>
    </lineage>
</organism>
<name>A0A6C0D8K1_9ZZZZ</name>
<dbReference type="AlphaFoldDB" id="A0A6C0D8K1"/>
<evidence type="ECO:0000256" key="1">
    <source>
        <dbReference type="SAM" id="Coils"/>
    </source>
</evidence>
<proteinExistence type="predicted"/>
<evidence type="ECO:0000313" key="2">
    <source>
        <dbReference type="EMBL" id="QHT13386.1"/>
    </source>
</evidence>
<sequence>MDNMHILIGILLIVILYLVFNKKENYDDVPQIESSSVQPLQQSQPYVLIPNDAQQNRAAYLRDNINGVNNEISNLTNQILSENDTNKKILMLNQIQKLNNTSNTMQEELLEINKSISNNLTMNLTTKIISETN</sequence>
<dbReference type="EMBL" id="MN739567">
    <property type="protein sequence ID" value="QHT13386.1"/>
    <property type="molecule type" value="Genomic_DNA"/>
</dbReference>
<feature type="coiled-coil region" evidence="1">
    <location>
        <begin position="58"/>
        <end position="115"/>
    </location>
</feature>
<reference evidence="2" key="1">
    <citation type="journal article" date="2020" name="Nature">
        <title>Giant virus diversity and host interactions through global metagenomics.</title>
        <authorList>
            <person name="Schulz F."/>
            <person name="Roux S."/>
            <person name="Paez-Espino D."/>
            <person name="Jungbluth S."/>
            <person name="Walsh D.A."/>
            <person name="Denef V.J."/>
            <person name="McMahon K.D."/>
            <person name="Konstantinidis K.T."/>
            <person name="Eloe-Fadrosh E.A."/>
            <person name="Kyrpides N.C."/>
            <person name="Woyke T."/>
        </authorList>
    </citation>
    <scope>NUCLEOTIDE SEQUENCE</scope>
    <source>
        <strain evidence="2">GVMAG-M-3300023174-131</strain>
    </source>
</reference>
<keyword evidence="1" id="KW-0175">Coiled coil</keyword>
<accession>A0A6C0D8K1</accession>